<dbReference type="GO" id="GO:0044172">
    <property type="term" value="C:host cell endoplasmic reticulum-Golgi intermediate compartment"/>
    <property type="evidence" value="ECO:0007669"/>
    <property type="project" value="UniProtKB-SubCell"/>
</dbReference>
<evidence type="ECO:0000259" key="16">
    <source>
        <dbReference type="PROSITE" id="PS51929"/>
    </source>
</evidence>
<dbReference type="GO" id="GO:0019013">
    <property type="term" value="C:viral nucleocapsid"/>
    <property type="evidence" value="ECO:0007669"/>
    <property type="project" value="UniProtKB-UniRule"/>
</dbReference>
<evidence type="ECO:0000256" key="3">
    <source>
        <dbReference type="ARBA" id="ARBA00022765"/>
    </source>
</evidence>
<keyword evidence="2 11" id="KW-0597">Phosphoprotein</keyword>
<feature type="compositionally biased region" description="Low complexity" evidence="14">
    <location>
        <begin position="194"/>
        <end position="227"/>
    </location>
</feature>
<evidence type="ECO:0000256" key="4">
    <source>
        <dbReference type="ARBA" id="ARBA00022812"/>
    </source>
</evidence>
<evidence type="ECO:0000259" key="15">
    <source>
        <dbReference type="PROSITE" id="PS51928"/>
    </source>
</evidence>
<protein>
    <recommendedName>
        <fullName evidence="11">Nucleoprotein</fullName>
    </recommendedName>
    <alternativeName>
        <fullName evidence="11">Nucleocapsid protein</fullName>
        <shortName evidence="11">NC</shortName>
        <shortName evidence="11">Protein N</shortName>
    </alternativeName>
</protein>
<dbReference type="PROSITE" id="PS51929">
    <property type="entry name" value="COV_N_CTD"/>
    <property type="match status" value="1"/>
</dbReference>
<name>A0A898K669_9BETC</name>
<dbReference type="PROSITE" id="PS51928">
    <property type="entry name" value="COV_N_NTD"/>
    <property type="match status" value="1"/>
</dbReference>
<evidence type="ECO:0000256" key="13">
    <source>
        <dbReference type="PIRSR" id="PIRSR003888-1"/>
    </source>
</evidence>
<keyword evidence="7 11" id="KW-0805">Transcription regulation</keyword>
<comment type="PTM">
    <text evidence="11">ADP-ribosylated. The ADP-ribosylation is retained in the virion during infection.</text>
</comment>
<dbReference type="SUPFAM" id="SSF103068">
    <property type="entry name" value="Nucleocapsid protein dimerization domain"/>
    <property type="match status" value="1"/>
</dbReference>
<gene>
    <name evidence="11" type="primary">N</name>
</gene>
<feature type="region of interest" description="Disordered" evidence="14">
    <location>
        <begin position="159"/>
        <end position="231"/>
    </location>
</feature>
<feature type="domain" description="CoV N CTD" evidence="16">
    <location>
        <begin position="260"/>
        <end position="383"/>
    </location>
</feature>
<feature type="compositionally biased region" description="Polar residues" evidence="14">
    <location>
        <begin position="50"/>
        <end position="61"/>
    </location>
</feature>
<dbReference type="InterPro" id="IPR037179">
    <property type="entry name" value="Nucleocapsid_C"/>
</dbReference>
<keyword evidence="8 11" id="KW-0543">Viral nucleoprotein</keyword>
<dbReference type="InterPro" id="IPR044345">
    <property type="entry name" value="N_prot_N_CoV"/>
</dbReference>
<dbReference type="InterPro" id="IPR044344">
    <property type="entry name" value="N_prot_C_CoV"/>
</dbReference>
<evidence type="ECO:0000256" key="9">
    <source>
        <dbReference type="ARBA" id="ARBA00023163"/>
    </source>
</evidence>
<dbReference type="PIRSF" id="PIRSF003888">
    <property type="entry name" value="Corona_nucleocap"/>
    <property type="match status" value="1"/>
</dbReference>
<evidence type="ECO:0000256" key="14">
    <source>
        <dbReference type="SAM" id="MobiDB-lite"/>
    </source>
</evidence>
<evidence type="ECO:0000256" key="1">
    <source>
        <dbReference type="ARBA" id="ARBA00004340"/>
    </source>
</evidence>
<dbReference type="GO" id="GO:0003723">
    <property type="term" value="F:RNA binding"/>
    <property type="evidence" value="ECO:0007669"/>
    <property type="project" value="UniProtKB-UniRule"/>
</dbReference>
<evidence type="ECO:0000256" key="12">
    <source>
        <dbReference type="PIRNR" id="PIRNR003888"/>
    </source>
</evidence>
<feature type="region of interest" description="RNA-binding" evidence="11">
    <location>
        <begin position="56"/>
        <end position="197"/>
    </location>
</feature>
<dbReference type="GO" id="GO:0044177">
    <property type="term" value="C:host cell Golgi apparatus"/>
    <property type="evidence" value="ECO:0007669"/>
    <property type="project" value="UniProtKB-SubCell"/>
</dbReference>
<keyword evidence="3 11" id="KW-0013">ADP-ribosylation</keyword>
<evidence type="ECO:0000256" key="10">
    <source>
        <dbReference type="ARBA" id="ARBA00023274"/>
    </source>
</evidence>
<comment type="similarity">
    <text evidence="11">Belongs to the betacoronavirus nucleocapsid protein family.</text>
</comment>
<feature type="region of interest" description="Disordered" evidence="14">
    <location>
        <begin position="383"/>
        <end position="430"/>
    </location>
</feature>
<comment type="subcellular location">
    <subcellularLocation>
        <location evidence="1">Host cell</location>
    </subcellularLocation>
    <subcellularLocation>
        <location evidence="11 12">Virion</location>
    </subcellularLocation>
    <subcellularLocation>
        <location evidence="11">Host endoplasmic reticulum-Golgi intermediate compartment</location>
    </subcellularLocation>
    <subcellularLocation>
        <location evidence="11">Host Golgi apparatus</location>
    </subcellularLocation>
    <text evidence="11 12">Located inside the virion, complexed with the viral RNA. Probably associates with ER-derived membranes where it participates in viral RNA synthesis and virus budding.</text>
</comment>
<keyword evidence="5 11" id="KW-0946">Virion</keyword>
<comment type="subunit">
    <text evidence="11">Homooligomer. Both monomeric and oligomeric forms interact with RNA. Interacts with protein M. Interacts with NSP3; this interaction serves to tether the genome to the newly translated replicase-transcriptase complex at a very early stage of infection.</text>
</comment>
<feature type="modified residue" description="Phosphoserine; by host" evidence="11 13">
    <location>
        <position position="427"/>
    </location>
</feature>
<evidence type="ECO:0000313" key="17">
    <source>
        <dbReference type="EMBL" id="QSJ02959.1"/>
    </source>
</evidence>
<evidence type="ECO:0000256" key="8">
    <source>
        <dbReference type="ARBA" id="ARBA00023086"/>
    </source>
</evidence>
<proteinExistence type="inferred from homology"/>
<keyword evidence="9 11" id="KW-0804">Transcription</keyword>
<dbReference type="InterPro" id="IPR043505">
    <property type="entry name" value="NCAP_bCoV"/>
</dbReference>
<dbReference type="InterPro" id="IPR001218">
    <property type="entry name" value="Nucleocap_CoV"/>
</dbReference>
<feature type="modified residue" description="Phosphoserine; by host" evidence="11 13">
    <location>
        <position position="170"/>
    </location>
</feature>
<feature type="modified residue" description="Phosphoserine; by host" evidence="11">
    <location>
        <position position="194"/>
    </location>
</feature>
<evidence type="ECO:0000256" key="2">
    <source>
        <dbReference type="ARBA" id="ARBA00022553"/>
    </source>
</evidence>
<dbReference type="CDD" id="cd21554">
    <property type="entry name" value="CoV_N-NTD"/>
    <property type="match status" value="1"/>
</dbReference>
<comment type="PTM">
    <text evidence="11">Phosphorylated on serine and threonine residues.</text>
</comment>
<evidence type="ECO:0000256" key="6">
    <source>
        <dbReference type="ARBA" id="ARBA00022884"/>
    </source>
</evidence>
<feature type="modified residue" description="Phosphothreonine; by host" evidence="11 13">
    <location>
        <position position="177"/>
    </location>
</feature>
<dbReference type="SUPFAM" id="SSF110304">
    <property type="entry name" value="Coronavirus RNA-binding domain"/>
    <property type="match status" value="1"/>
</dbReference>
<evidence type="ECO:0000256" key="5">
    <source>
        <dbReference type="ARBA" id="ARBA00022844"/>
    </source>
</evidence>
<dbReference type="Pfam" id="PF00937">
    <property type="entry name" value="CoV_nucleocap"/>
    <property type="match status" value="1"/>
</dbReference>
<comment type="caution">
    <text evidence="11">Lacks conserved residue(s) required for the propagation of feature annotation.</text>
</comment>
<evidence type="ECO:0000256" key="11">
    <source>
        <dbReference type="HAMAP-Rule" id="MF_04096"/>
    </source>
</evidence>
<dbReference type="GO" id="GO:1990904">
    <property type="term" value="C:ribonucleoprotein complex"/>
    <property type="evidence" value="ECO:0007669"/>
    <property type="project" value="UniProtKB-KW"/>
</dbReference>
<dbReference type="InterPro" id="IPR037195">
    <property type="entry name" value="Nucleocapsid_N"/>
</dbReference>
<feature type="region of interest" description="Disordered" evidence="14">
    <location>
        <begin position="271"/>
        <end position="290"/>
    </location>
</feature>
<sequence length="457" mass="50139">MSFVPGQENAGSRSSFGNRAGNGILKKTTWADQTERGPNNQNRGRRNQPKQTATTQPNSGSVVPHYSWFSGITQFQKGKEFKFADGQGVPIANGIPASEQKGYWYRHNRRSFKTPDGQQKQLLPRWYFYYLGTGPHAGAEYGDDIDGVVWVASQQADTKTTADIVERDPSSHEAIPTRFAPGTVLPQGFYVEGSGRSAPASRSGSRSQSRGPNNRSRSSSNQRQPASTVKPDMAEEIAALVWAKLGKDAGQPKQVTKQSAKEVRQKILNKPRQKRTPNKQCPVQQCFGKRGPNQNFGGPEMLKLGTSDPQFPILAELAPTPSAFFFGSKLELVKKNSGGADEPTKDVYELQYSGAVRFDSTLPGFETIMKVLNENLNAYQDQAGGADVVSPKPQRKRGQRQVAQKKNDEVDNVSVAKPKSSVQRNVSRELTPEDRSLLAQILDDGVVPDGLEDDSNV</sequence>
<reference evidence="17" key="1">
    <citation type="submission" date="2021-02" db="EMBL/GenBank/DDBJ databases">
        <authorList>
            <person name="Barbosa Garcia A."/>
            <person name="Duraes-Carvalho R."/>
            <person name="Weis Arns C."/>
        </authorList>
    </citation>
    <scope>NUCLEOTIDE SEQUENCE</scope>
    <source>
        <strain evidence="17">UNICAMP</strain>
    </source>
</reference>
<dbReference type="CDD" id="cd21595">
    <property type="entry name" value="CoV_N-CTD"/>
    <property type="match status" value="1"/>
</dbReference>
<comment type="function">
    <text evidence="11 12">Packages the positive strand viral genome RNA into a helical ribonucleocapsid (RNP) and plays a fundamental role during virion assembly through its interactions with the viral genome and membrane protein M. Plays an important role in enhancing the efficiency of subgenomic viral RNA transcription as well as viral replication.</text>
</comment>
<keyword evidence="4 11" id="KW-1040">Host Golgi apparatus</keyword>
<accession>A0A898K669</accession>
<evidence type="ECO:0000256" key="7">
    <source>
        <dbReference type="ARBA" id="ARBA00023015"/>
    </source>
</evidence>
<keyword evidence="6 11" id="KW-0694">RNA-binding</keyword>
<feature type="modified residue" description="Phosphoserine; by host" evidence="11 13">
    <location>
        <position position="390"/>
    </location>
</feature>
<dbReference type="GO" id="GO:0043657">
    <property type="term" value="C:host cell"/>
    <property type="evidence" value="ECO:0007669"/>
    <property type="project" value="UniProtKB-SubCell"/>
</dbReference>
<dbReference type="EMBL" id="MW620427">
    <property type="protein sequence ID" value="QSJ02959.1"/>
    <property type="molecule type" value="Genomic_RNA"/>
</dbReference>
<keyword evidence="10 11" id="KW-0687">Ribonucleoprotein</keyword>
<feature type="modified residue" description="Phosphothreonine; by host" evidence="11 13">
    <location>
        <position position="431"/>
    </location>
</feature>
<feature type="region of interest" description="Disordered" evidence="14">
    <location>
        <begin position="1"/>
        <end position="62"/>
    </location>
</feature>
<dbReference type="HAMAP" id="MF_04096">
    <property type="entry name" value="BETA_CORONA_NCAP"/>
    <property type="match status" value="1"/>
</dbReference>
<organism evidence="17">
    <name type="scientific">Murine coronavirus MHV-3</name>
    <dbReference type="NCBI Taxonomy" id="502104"/>
    <lineage>
        <taxon>Viruses</taxon>
        <taxon>Riboviria</taxon>
        <taxon>Orthornavirae</taxon>
        <taxon>Pisuviricota</taxon>
        <taxon>Pisoniviricetes</taxon>
        <taxon>Nidovirales</taxon>
        <taxon>Cornidovirineae</taxon>
        <taxon>Coronaviridae</taxon>
        <taxon>Orthocoronavirinae</taxon>
        <taxon>Betacoronavirus</taxon>
        <taxon>Embecovirus</taxon>
        <taxon>Betacoronavirus muris</taxon>
        <taxon>Murine coronavirus</taxon>
    </lineage>
</organism>
<feature type="domain" description="CoV N NTD" evidence="15">
    <location>
        <begin position="64"/>
        <end position="193"/>
    </location>
</feature>